<gene>
    <name evidence="1" type="ORF">J3U87_12200</name>
</gene>
<evidence type="ECO:0000313" key="2">
    <source>
        <dbReference type="Proteomes" id="UP000663929"/>
    </source>
</evidence>
<protein>
    <submittedName>
        <fullName evidence="1">Addiction module protein</fullName>
    </submittedName>
</protein>
<dbReference type="RefSeq" id="WP_237383310.1">
    <property type="nucleotide sequence ID" value="NZ_CP071793.1"/>
</dbReference>
<accession>A0A8A4TUL8</accession>
<reference evidence="1" key="1">
    <citation type="submission" date="2021-03" db="EMBL/GenBank/DDBJ databases">
        <title>Acanthopleuribacteraceae sp. M133.</title>
        <authorList>
            <person name="Wang G."/>
        </authorList>
    </citation>
    <scope>NUCLEOTIDE SEQUENCE</scope>
    <source>
        <strain evidence="1">M133</strain>
    </source>
</reference>
<name>A0A8A4TUL8_SULCO</name>
<dbReference type="Proteomes" id="UP000663929">
    <property type="component" value="Chromosome"/>
</dbReference>
<keyword evidence="2" id="KW-1185">Reference proteome</keyword>
<dbReference type="KEGG" id="scor:J3U87_12200"/>
<evidence type="ECO:0000313" key="1">
    <source>
        <dbReference type="EMBL" id="QTD53210.1"/>
    </source>
</evidence>
<sequence length="71" mass="8207">MSIHSEFNLLSLSEKVRVVQDLWDEIAAEPERLPIPEWHGSELAAREREWASSPDPGQDWVIVKERIANEL</sequence>
<organism evidence="1 2">
    <name type="scientific">Sulfidibacter corallicola</name>
    <dbReference type="NCBI Taxonomy" id="2818388"/>
    <lineage>
        <taxon>Bacteria</taxon>
        <taxon>Pseudomonadati</taxon>
        <taxon>Acidobacteriota</taxon>
        <taxon>Holophagae</taxon>
        <taxon>Acanthopleuribacterales</taxon>
        <taxon>Acanthopleuribacteraceae</taxon>
        <taxon>Sulfidibacter</taxon>
    </lineage>
</organism>
<dbReference type="AlphaFoldDB" id="A0A8A4TUL8"/>
<dbReference type="EMBL" id="CP071793">
    <property type="protein sequence ID" value="QTD53210.1"/>
    <property type="molecule type" value="Genomic_DNA"/>
</dbReference>
<proteinExistence type="predicted"/>
<dbReference type="Pfam" id="PF09720">
    <property type="entry name" value="Unstab_antitox"/>
    <property type="match status" value="1"/>
</dbReference>
<dbReference type="InterPro" id="IPR013406">
    <property type="entry name" value="CHP02574_addiction_mod"/>
</dbReference>
<dbReference type="NCBIfam" id="TIGR02574">
    <property type="entry name" value="stabl_TIGR02574"/>
    <property type="match status" value="1"/>
</dbReference>